<comment type="caution">
    <text evidence="2">The sequence shown here is derived from an EMBL/GenBank/DDBJ whole genome shotgun (WGS) entry which is preliminary data.</text>
</comment>
<keyword evidence="3" id="KW-1185">Reference proteome</keyword>
<feature type="region of interest" description="Disordered" evidence="1">
    <location>
        <begin position="116"/>
        <end position="147"/>
    </location>
</feature>
<evidence type="ECO:0000313" key="2">
    <source>
        <dbReference type="EMBL" id="KAF5387429.1"/>
    </source>
</evidence>
<accession>A0A8H5MB53</accession>
<evidence type="ECO:0000313" key="3">
    <source>
        <dbReference type="Proteomes" id="UP000518752"/>
    </source>
</evidence>
<feature type="compositionally biased region" description="Polar residues" evidence="1">
    <location>
        <begin position="7"/>
        <end position="18"/>
    </location>
</feature>
<gene>
    <name evidence="2" type="ORF">D9757_007818</name>
</gene>
<dbReference type="AlphaFoldDB" id="A0A8H5MB53"/>
<name>A0A8H5MB53_9AGAR</name>
<sequence>MAHNKRSLSTSAFKSTTSPEPPAQRLRLSEDRDLPALPATCHHLPDYPEPYLSSRKLKNLKSLAFGSAGNPRNHENAWHAPYSELFHELIHPYPSLAPYPQFRLWRLGSEMSRSTFHRRFPPDSAPPPSSTLMADYAPSEPEEESHDRAFGGENVQAEGNTQMVDESHLQGVDSDPFALLAQNFQRSFSDLHVQVPDVYARLPENVPPISDSVTKEEGDYLELDLHDLYPASSSEIVPDEGTQSQLFQSTSTIRDRDNKDDVPDIVVIHQEIEEIPEVGGQLDPLTRFVEEMLRDHRCAVQTVHYCLGLIGELKRNISRTAEAEIWRDPSLTIEQKQAKITRQINTILKAAKLDLAQYCQIFFDTFPFIDEVIVFATAGPYWQYAKVNRSDVKHYLRKERKWRDEDENVQDTYFGKFSSMEEIGTEQSDKALTEMRNLHLHILAHDDCF</sequence>
<reference evidence="2 3" key="1">
    <citation type="journal article" date="2020" name="ISME J.">
        <title>Uncovering the hidden diversity of litter-decomposition mechanisms in mushroom-forming fungi.</title>
        <authorList>
            <person name="Floudas D."/>
            <person name="Bentzer J."/>
            <person name="Ahren D."/>
            <person name="Johansson T."/>
            <person name="Persson P."/>
            <person name="Tunlid A."/>
        </authorList>
    </citation>
    <scope>NUCLEOTIDE SEQUENCE [LARGE SCALE GENOMIC DNA]</scope>
    <source>
        <strain evidence="2 3">CBS 406.79</strain>
    </source>
</reference>
<feature type="region of interest" description="Disordered" evidence="1">
    <location>
        <begin position="1"/>
        <end position="41"/>
    </location>
</feature>
<protein>
    <submittedName>
        <fullName evidence="2">Uncharacterized protein</fullName>
    </submittedName>
</protein>
<evidence type="ECO:0000256" key="1">
    <source>
        <dbReference type="SAM" id="MobiDB-lite"/>
    </source>
</evidence>
<proteinExistence type="predicted"/>
<dbReference type="EMBL" id="JAACJN010000032">
    <property type="protein sequence ID" value="KAF5387429.1"/>
    <property type="molecule type" value="Genomic_DNA"/>
</dbReference>
<dbReference type="OrthoDB" id="2968614at2759"/>
<organism evidence="2 3">
    <name type="scientific">Collybiopsis confluens</name>
    <dbReference type="NCBI Taxonomy" id="2823264"/>
    <lineage>
        <taxon>Eukaryota</taxon>
        <taxon>Fungi</taxon>
        <taxon>Dikarya</taxon>
        <taxon>Basidiomycota</taxon>
        <taxon>Agaricomycotina</taxon>
        <taxon>Agaricomycetes</taxon>
        <taxon>Agaricomycetidae</taxon>
        <taxon>Agaricales</taxon>
        <taxon>Marasmiineae</taxon>
        <taxon>Omphalotaceae</taxon>
        <taxon>Collybiopsis</taxon>
    </lineage>
</organism>
<dbReference type="Proteomes" id="UP000518752">
    <property type="component" value="Unassembled WGS sequence"/>
</dbReference>